<reference evidence="2 3" key="1">
    <citation type="submission" date="2018-12" db="EMBL/GenBank/DDBJ databases">
        <authorList>
            <consortium name="Pathogen Informatics"/>
        </authorList>
    </citation>
    <scope>NUCLEOTIDE SEQUENCE [LARGE SCALE GENOMIC DNA]</scope>
    <source>
        <strain evidence="2 3">NCTC10296</strain>
    </source>
</reference>
<name>A0A1X3D1K1_9NEIS</name>
<dbReference type="AlphaFoldDB" id="A0A1X3D1K1"/>
<dbReference type="RefSeq" id="WP_054618704.1">
    <property type="nucleotide sequence ID" value="NZ_CAUJPY010000002.1"/>
</dbReference>
<dbReference type="KEGG" id="nci:NCTC10296_00333"/>
<protein>
    <submittedName>
        <fullName evidence="2">Glyoxalase-like domain</fullName>
    </submittedName>
</protein>
<gene>
    <name evidence="2" type="ORF">NCTC10296_00333</name>
</gene>
<evidence type="ECO:0000313" key="2">
    <source>
        <dbReference type="EMBL" id="VEE99426.1"/>
    </source>
</evidence>
<keyword evidence="3" id="KW-1185">Reference proteome</keyword>
<evidence type="ECO:0000259" key="1">
    <source>
        <dbReference type="PROSITE" id="PS51819"/>
    </source>
</evidence>
<dbReference type="Proteomes" id="UP000279284">
    <property type="component" value="Chromosome"/>
</dbReference>
<dbReference type="Pfam" id="PF00903">
    <property type="entry name" value="Glyoxalase"/>
    <property type="match status" value="1"/>
</dbReference>
<proteinExistence type="predicted"/>
<dbReference type="Gene3D" id="3.10.180.10">
    <property type="entry name" value="2,3-Dihydroxybiphenyl 1,2-Dioxygenase, domain 1"/>
    <property type="match status" value="1"/>
</dbReference>
<sequence length="146" mass="16836">MNQKVKNLLKISKLTPVVAVENVQKTAEFYTKHLGFQLAFAVPNHDAVEQLFENGKEYRYAMLKSGELEIAFQRLDTFQNDIHFAKNQPIGASVSFYMDVDNIEDLYNRLKSENLEITELKTTWYGVLEFYLKDLNGYTLGFAQPA</sequence>
<dbReference type="SUPFAM" id="SSF54593">
    <property type="entry name" value="Glyoxalase/Bleomycin resistance protein/Dihydroxybiphenyl dioxygenase"/>
    <property type="match status" value="1"/>
</dbReference>
<dbReference type="PROSITE" id="PS51819">
    <property type="entry name" value="VOC"/>
    <property type="match status" value="1"/>
</dbReference>
<dbReference type="InterPro" id="IPR029068">
    <property type="entry name" value="Glyas_Bleomycin-R_OHBP_Dase"/>
</dbReference>
<accession>A0A1X3D1K1</accession>
<dbReference type="STRING" id="493.BWD07_00400"/>
<feature type="domain" description="VOC" evidence="1">
    <location>
        <begin position="10"/>
        <end position="145"/>
    </location>
</feature>
<dbReference type="OrthoDB" id="9803104at2"/>
<dbReference type="EMBL" id="LR134313">
    <property type="protein sequence ID" value="VEE99426.1"/>
    <property type="molecule type" value="Genomic_DNA"/>
</dbReference>
<evidence type="ECO:0000313" key="3">
    <source>
        <dbReference type="Proteomes" id="UP000279284"/>
    </source>
</evidence>
<organism evidence="2 3">
    <name type="scientific">Neisseria canis</name>
    <dbReference type="NCBI Taxonomy" id="493"/>
    <lineage>
        <taxon>Bacteria</taxon>
        <taxon>Pseudomonadati</taxon>
        <taxon>Pseudomonadota</taxon>
        <taxon>Betaproteobacteria</taxon>
        <taxon>Neisseriales</taxon>
        <taxon>Neisseriaceae</taxon>
        <taxon>Neisseria</taxon>
    </lineage>
</organism>
<dbReference type="InterPro" id="IPR004360">
    <property type="entry name" value="Glyas_Fos-R_dOase_dom"/>
</dbReference>
<dbReference type="InterPro" id="IPR037523">
    <property type="entry name" value="VOC_core"/>
</dbReference>